<dbReference type="InterPro" id="IPR001232">
    <property type="entry name" value="SKP1-like"/>
</dbReference>
<evidence type="ECO:0000313" key="7">
    <source>
        <dbReference type="Proteomes" id="UP000028924"/>
    </source>
</evidence>
<dbReference type="Pfam" id="PF03931">
    <property type="entry name" value="Skp1_POZ"/>
    <property type="match status" value="1"/>
</dbReference>
<evidence type="ECO:0000259" key="5">
    <source>
        <dbReference type="Pfam" id="PF03931"/>
    </source>
</evidence>
<evidence type="ECO:0000256" key="3">
    <source>
        <dbReference type="ARBA" id="ARBA00021347"/>
    </source>
</evidence>
<protein>
    <recommendedName>
        <fullName evidence="3">Elongin-C</fullName>
    </recommendedName>
</protein>
<evidence type="ECO:0000256" key="1">
    <source>
        <dbReference type="ARBA" id="ARBA00004123"/>
    </source>
</evidence>
<dbReference type="eggNOG" id="KOG3473">
    <property type="taxonomic scope" value="Eukaryota"/>
</dbReference>
<dbReference type="GO" id="GO:0006511">
    <property type="term" value="P:ubiquitin-dependent protein catabolic process"/>
    <property type="evidence" value="ECO:0007669"/>
    <property type="project" value="InterPro"/>
</dbReference>
<dbReference type="GO" id="GO:0009867">
    <property type="term" value="P:jasmonic acid mediated signaling pathway"/>
    <property type="evidence" value="ECO:0007669"/>
    <property type="project" value="UniProtKB-ARBA"/>
</dbReference>
<organism evidence="6 7">
    <name type="scientific">Auxenochlorella protothecoides</name>
    <name type="common">Green microalga</name>
    <name type="synonym">Chlorella protothecoides</name>
    <dbReference type="NCBI Taxonomy" id="3075"/>
    <lineage>
        <taxon>Eukaryota</taxon>
        <taxon>Viridiplantae</taxon>
        <taxon>Chlorophyta</taxon>
        <taxon>core chlorophytes</taxon>
        <taxon>Trebouxiophyceae</taxon>
        <taxon>Chlorellales</taxon>
        <taxon>Chlorellaceae</taxon>
        <taxon>Auxenochlorella</taxon>
    </lineage>
</organism>
<proteinExistence type="inferred from homology"/>
<dbReference type="RefSeq" id="XP_011397762.1">
    <property type="nucleotide sequence ID" value="XM_011399460.1"/>
</dbReference>
<dbReference type="Proteomes" id="UP000028924">
    <property type="component" value="Unassembled WGS sequence"/>
</dbReference>
<dbReference type="InterPro" id="IPR016073">
    <property type="entry name" value="Skp1_comp_POZ"/>
</dbReference>
<evidence type="ECO:0000313" key="6">
    <source>
        <dbReference type="EMBL" id="KFM24874.1"/>
    </source>
</evidence>
<dbReference type="EMBL" id="KL662111">
    <property type="protein sequence ID" value="KFM24874.1"/>
    <property type="molecule type" value="Genomic_DNA"/>
</dbReference>
<dbReference type="STRING" id="3075.A0A087SGM0"/>
<dbReference type="Gene3D" id="3.30.710.10">
    <property type="entry name" value="Potassium Channel Kv1.1, Chain A"/>
    <property type="match status" value="1"/>
</dbReference>
<dbReference type="PANTHER" id="PTHR20648">
    <property type="entry name" value="ELONGIN-C"/>
    <property type="match status" value="1"/>
</dbReference>
<name>A0A087SGM0_AUXPR</name>
<dbReference type="CDD" id="cd18321">
    <property type="entry name" value="BTB_POZ_EloC"/>
    <property type="match status" value="1"/>
</dbReference>
<keyword evidence="6" id="KW-0648">Protein biosynthesis</keyword>
<dbReference type="OrthoDB" id="249087at2759"/>
<dbReference type="GO" id="GO:0005634">
    <property type="term" value="C:nucleus"/>
    <property type="evidence" value="ECO:0007669"/>
    <property type="project" value="UniProtKB-SubCell"/>
</dbReference>
<dbReference type="FunFam" id="3.30.710.10:FF:000035">
    <property type="entry name" value="Elongin C transcription elongation factor"/>
    <property type="match status" value="1"/>
</dbReference>
<keyword evidence="7" id="KW-1185">Reference proteome</keyword>
<dbReference type="SMART" id="SM00512">
    <property type="entry name" value="Skp1"/>
    <property type="match status" value="1"/>
</dbReference>
<reference evidence="6 7" key="1">
    <citation type="journal article" date="2014" name="BMC Genomics">
        <title>Oil accumulation mechanisms of the oleaginous microalga Chlorella protothecoides revealed through its genome, transcriptomes, and proteomes.</title>
        <authorList>
            <person name="Gao C."/>
            <person name="Wang Y."/>
            <person name="Shen Y."/>
            <person name="Yan D."/>
            <person name="He X."/>
            <person name="Dai J."/>
            <person name="Wu Q."/>
        </authorList>
    </citation>
    <scope>NUCLEOTIDE SEQUENCE [LARGE SCALE GENOMIC DNA]</scope>
    <source>
        <strain evidence="6 7">0710</strain>
    </source>
</reference>
<comment type="subcellular location">
    <subcellularLocation>
        <location evidence="1">Nucleus</location>
    </subcellularLocation>
</comment>
<accession>A0A087SGM0</accession>
<dbReference type="GeneID" id="23613144"/>
<dbReference type="GO" id="GO:0003746">
    <property type="term" value="F:translation elongation factor activity"/>
    <property type="evidence" value="ECO:0007669"/>
    <property type="project" value="UniProtKB-KW"/>
</dbReference>
<feature type="domain" description="SKP1 component POZ" evidence="5">
    <location>
        <begin position="6"/>
        <end position="69"/>
    </location>
</feature>
<dbReference type="AlphaFoldDB" id="A0A087SGM0"/>
<comment type="similarity">
    <text evidence="2">Belongs to the SKP1 family.</text>
</comment>
<dbReference type="InterPro" id="IPR011333">
    <property type="entry name" value="SKP1/BTB/POZ_sf"/>
</dbReference>
<gene>
    <name evidence="6" type="ORF">F751_1753</name>
</gene>
<keyword evidence="4" id="KW-0539">Nucleus</keyword>
<keyword evidence="6" id="KW-0251">Elongation factor</keyword>
<dbReference type="SUPFAM" id="SSF54695">
    <property type="entry name" value="POZ domain"/>
    <property type="match status" value="1"/>
</dbReference>
<sequence length="101" mass="11401">MSQSDTVKLISADGFEFIISREAAYVSNTIKSMLDEQGGFMESETNQITFPGISGAVLERLCQYCYYKVKYLHTPSTAIPEFKVHRDMALDLLMAANYLDM</sequence>
<evidence type="ECO:0000256" key="4">
    <source>
        <dbReference type="ARBA" id="ARBA00023242"/>
    </source>
</evidence>
<dbReference type="KEGG" id="apro:F751_1753"/>
<dbReference type="InterPro" id="IPR039948">
    <property type="entry name" value="ELC1"/>
</dbReference>
<evidence type="ECO:0000256" key="2">
    <source>
        <dbReference type="ARBA" id="ARBA00009993"/>
    </source>
</evidence>